<reference evidence="4" key="1">
    <citation type="journal article" date="2019" name="Int. J. Syst. Evol. Microbiol.">
        <title>The Global Catalogue of Microorganisms (GCM) 10K type strain sequencing project: providing services to taxonomists for standard genome sequencing and annotation.</title>
        <authorList>
            <consortium name="The Broad Institute Genomics Platform"/>
            <consortium name="The Broad Institute Genome Sequencing Center for Infectious Disease"/>
            <person name="Wu L."/>
            <person name="Ma J."/>
        </authorList>
    </citation>
    <scope>NUCLEOTIDE SEQUENCE [LARGE SCALE GENOMIC DNA]</scope>
    <source>
        <strain evidence="4">JCM 18126</strain>
    </source>
</reference>
<gene>
    <name evidence="3" type="ORF">GCM10023225_21640</name>
</gene>
<dbReference type="Pfam" id="PF00990">
    <property type="entry name" value="GGDEF"/>
    <property type="match status" value="1"/>
</dbReference>
<feature type="transmembrane region" description="Helical" evidence="1">
    <location>
        <begin position="92"/>
        <end position="113"/>
    </location>
</feature>
<dbReference type="PROSITE" id="PS50887">
    <property type="entry name" value="GGDEF"/>
    <property type="match status" value="1"/>
</dbReference>
<dbReference type="EMBL" id="BAABIL010000320">
    <property type="protein sequence ID" value="GAA4981334.1"/>
    <property type="molecule type" value="Genomic_DNA"/>
</dbReference>
<evidence type="ECO:0000259" key="2">
    <source>
        <dbReference type="PROSITE" id="PS50887"/>
    </source>
</evidence>
<dbReference type="InterPro" id="IPR043128">
    <property type="entry name" value="Rev_trsase/Diguanyl_cyclase"/>
</dbReference>
<dbReference type="InterPro" id="IPR052155">
    <property type="entry name" value="Biofilm_reg_signaling"/>
</dbReference>
<keyword evidence="1" id="KW-1133">Transmembrane helix</keyword>
<dbReference type="SMART" id="SM00267">
    <property type="entry name" value="GGDEF"/>
    <property type="match status" value="1"/>
</dbReference>
<organism evidence="3 4">
    <name type="scientific">Kineococcus glutinatus</name>
    <dbReference type="NCBI Taxonomy" id="1070872"/>
    <lineage>
        <taxon>Bacteria</taxon>
        <taxon>Bacillati</taxon>
        <taxon>Actinomycetota</taxon>
        <taxon>Actinomycetes</taxon>
        <taxon>Kineosporiales</taxon>
        <taxon>Kineosporiaceae</taxon>
        <taxon>Kineococcus</taxon>
    </lineage>
</organism>
<feature type="transmembrane region" description="Helical" evidence="1">
    <location>
        <begin position="61"/>
        <end position="80"/>
    </location>
</feature>
<accession>A0ABP9HXD7</accession>
<feature type="transmembrane region" description="Helical" evidence="1">
    <location>
        <begin position="260"/>
        <end position="280"/>
    </location>
</feature>
<proteinExistence type="predicted"/>
<dbReference type="Proteomes" id="UP001501195">
    <property type="component" value="Unassembled WGS sequence"/>
</dbReference>
<comment type="caution">
    <text evidence="3">The sequence shown here is derived from an EMBL/GenBank/DDBJ whole genome shotgun (WGS) entry which is preliminary data.</text>
</comment>
<evidence type="ECO:0000313" key="4">
    <source>
        <dbReference type="Proteomes" id="UP001501195"/>
    </source>
</evidence>
<dbReference type="NCBIfam" id="TIGR00254">
    <property type="entry name" value="GGDEF"/>
    <property type="match status" value="1"/>
</dbReference>
<feature type="transmembrane region" description="Helical" evidence="1">
    <location>
        <begin position="32"/>
        <end position="49"/>
    </location>
</feature>
<dbReference type="InterPro" id="IPR029787">
    <property type="entry name" value="Nucleotide_cyclase"/>
</dbReference>
<protein>
    <recommendedName>
        <fullName evidence="2">GGDEF domain-containing protein</fullName>
    </recommendedName>
</protein>
<sequence>MGSPRSVLAVLVVSTAAALVLMTAWGGPAGRLWSMLVSSALAAVLIGVGRRRHRPRSRLPWQLAQWAMALLGVANLASLLRARGGDLEGAAAVVGAAGNGVGWAMVFAAAVVVVRRHATRDAGALCEAAITGSTAANVLWAVVLGPRLQEAGVPAGSRAFTLTVITLVCMTLGAIVQTLRTAPAGRPAFGYLVLATSLGLVGQVAWPLVVPAGVLVGPAWVYGTFVAAYVAVACSALHPAMAHVDLPGRSVEQALTPLRLVYLGAALLCTPTITAVRQLLGLPADGFQALLGSGVAVVLVLVRVWHIAVLRARAEAALAHRASHDGLTGLRNRHAAVEALRAALADCAAGGPGVAVLFCDLDGFKQVNDERGHAAGDALLVGVAARLRAATRPGDVVARLGGDEFLVLTRVDDPEGAAALAERVRRAVVAPDPAAPTPAGTSVGTALVLSGELVDPDAVVAAADASMYADKVARRAGRAPAAPSGPGCPTCTPA</sequence>
<evidence type="ECO:0000313" key="3">
    <source>
        <dbReference type="EMBL" id="GAA4981334.1"/>
    </source>
</evidence>
<feature type="domain" description="GGDEF" evidence="2">
    <location>
        <begin position="352"/>
        <end position="486"/>
    </location>
</feature>
<dbReference type="RefSeq" id="WP_345712554.1">
    <property type="nucleotide sequence ID" value="NZ_BAABIL010000320.1"/>
</dbReference>
<dbReference type="InterPro" id="IPR000160">
    <property type="entry name" value="GGDEF_dom"/>
</dbReference>
<dbReference type="PANTHER" id="PTHR44757:SF2">
    <property type="entry name" value="BIOFILM ARCHITECTURE MAINTENANCE PROTEIN MBAA"/>
    <property type="match status" value="1"/>
</dbReference>
<dbReference type="CDD" id="cd01949">
    <property type="entry name" value="GGDEF"/>
    <property type="match status" value="1"/>
</dbReference>
<feature type="transmembrane region" description="Helical" evidence="1">
    <location>
        <begin position="188"/>
        <end position="208"/>
    </location>
</feature>
<keyword evidence="1" id="KW-0472">Membrane</keyword>
<dbReference type="Gene3D" id="3.30.70.270">
    <property type="match status" value="1"/>
</dbReference>
<feature type="transmembrane region" description="Helical" evidence="1">
    <location>
        <begin position="220"/>
        <end position="240"/>
    </location>
</feature>
<dbReference type="PANTHER" id="PTHR44757">
    <property type="entry name" value="DIGUANYLATE CYCLASE DGCP"/>
    <property type="match status" value="1"/>
</dbReference>
<dbReference type="SUPFAM" id="SSF55073">
    <property type="entry name" value="Nucleotide cyclase"/>
    <property type="match status" value="1"/>
</dbReference>
<feature type="transmembrane region" description="Helical" evidence="1">
    <location>
        <begin position="286"/>
        <end position="305"/>
    </location>
</feature>
<feature type="transmembrane region" description="Helical" evidence="1">
    <location>
        <begin position="125"/>
        <end position="143"/>
    </location>
</feature>
<feature type="transmembrane region" description="Helical" evidence="1">
    <location>
        <begin position="155"/>
        <end position="176"/>
    </location>
</feature>
<feature type="transmembrane region" description="Helical" evidence="1">
    <location>
        <begin position="7"/>
        <end position="26"/>
    </location>
</feature>
<keyword evidence="4" id="KW-1185">Reference proteome</keyword>
<name>A0ABP9HXD7_9ACTN</name>
<evidence type="ECO:0000256" key="1">
    <source>
        <dbReference type="SAM" id="Phobius"/>
    </source>
</evidence>
<keyword evidence="1" id="KW-0812">Transmembrane</keyword>